<comment type="caution">
    <text evidence="1">The sequence shown here is derived from an EMBL/GenBank/DDBJ whole genome shotgun (WGS) entry which is preliminary data.</text>
</comment>
<dbReference type="PANTHER" id="PTHR40036">
    <property type="entry name" value="MACROCIN O-METHYLTRANSFERASE"/>
    <property type="match status" value="1"/>
</dbReference>
<reference evidence="2" key="1">
    <citation type="submission" date="2017-04" db="EMBL/GenBank/DDBJ databases">
        <authorList>
            <person name="Abreu V.A."/>
            <person name="Popin R.V."/>
            <person name="Rigonato J."/>
            <person name="Andreote A.P."/>
            <person name="Schaker P.C."/>
            <person name="Hoff-Risseti C."/>
            <person name="Alvarenga D.O."/>
            <person name="Varani A.M."/>
            <person name="Fiore M.F."/>
        </authorList>
    </citation>
    <scope>NUCLEOTIDE SEQUENCE [LARGE SCALE GENOMIC DNA]</scope>
    <source>
        <strain evidence="2">CENA303</strain>
    </source>
</reference>
<evidence type="ECO:0000313" key="1">
    <source>
        <dbReference type="EMBL" id="OSO97104.1"/>
    </source>
</evidence>
<dbReference type="InterPro" id="IPR029063">
    <property type="entry name" value="SAM-dependent_MTases_sf"/>
</dbReference>
<dbReference type="AlphaFoldDB" id="A0A1X4GIW4"/>
<dbReference type="RefSeq" id="WP_085726777.1">
    <property type="nucleotide sequence ID" value="NZ_NBYN01000004.1"/>
</dbReference>
<sequence length="124" mass="14490">MSPESLLKLTSQYLRKERIIIVKGWFKDTVPNIPESKKFALLHIDGDLYESAIDVLDSLFSRNMISKGACLFFDDWNCNAADPKFGERRAWQEMVEKYNVKFSDLGSYGIVSHRFIVHEYAREY</sequence>
<evidence type="ECO:0008006" key="3">
    <source>
        <dbReference type="Google" id="ProtNLM"/>
    </source>
</evidence>
<dbReference type="Proteomes" id="UP000192997">
    <property type="component" value="Unassembled WGS sequence"/>
</dbReference>
<gene>
    <name evidence="1" type="ORF">B7O87_01090</name>
</gene>
<dbReference type="Pfam" id="PF05711">
    <property type="entry name" value="TylF"/>
    <property type="match status" value="1"/>
</dbReference>
<dbReference type="PANTHER" id="PTHR40036:SF1">
    <property type="entry name" value="MACROCIN O-METHYLTRANSFERASE"/>
    <property type="match status" value="1"/>
</dbReference>
<organism evidence="1 2">
    <name type="scientific">Cylindrospermopsis raciborskii CENA303</name>
    <dbReference type="NCBI Taxonomy" id="1170769"/>
    <lineage>
        <taxon>Bacteria</taxon>
        <taxon>Bacillati</taxon>
        <taxon>Cyanobacteriota</taxon>
        <taxon>Cyanophyceae</taxon>
        <taxon>Nostocales</taxon>
        <taxon>Aphanizomenonaceae</taxon>
        <taxon>Cylindrospermopsis</taxon>
    </lineage>
</organism>
<proteinExistence type="predicted"/>
<dbReference type="EMBL" id="NBYN01000004">
    <property type="protein sequence ID" value="OSO97104.1"/>
    <property type="molecule type" value="Genomic_DNA"/>
</dbReference>
<evidence type="ECO:0000313" key="2">
    <source>
        <dbReference type="Proteomes" id="UP000192997"/>
    </source>
</evidence>
<protein>
    <recommendedName>
        <fullName evidence="3">Macrocin O-methyltransferase</fullName>
    </recommendedName>
</protein>
<name>A0A1X4GIW4_9CYAN</name>
<dbReference type="Gene3D" id="3.40.50.150">
    <property type="entry name" value="Vaccinia Virus protein VP39"/>
    <property type="match status" value="1"/>
</dbReference>
<dbReference type="InterPro" id="IPR008884">
    <property type="entry name" value="TylF_MeTrfase"/>
</dbReference>
<accession>A0A1X4GIW4</accession>